<dbReference type="Proteomes" id="UP000621447">
    <property type="component" value="Unassembled WGS sequence"/>
</dbReference>
<comment type="caution">
    <text evidence="1">The sequence shown here is derived from an EMBL/GenBank/DDBJ whole genome shotgun (WGS) entry which is preliminary data.</text>
</comment>
<keyword evidence="2" id="KW-1185">Reference proteome</keyword>
<dbReference type="EMBL" id="JABULH010000006">
    <property type="protein sequence ID" value="NTS66348.1"/>
    <property type="molecule type" value="Genomic_DNA"/>
</dbReference>
<evidence type="ECO:0000313" key="1">
    <source>
        <dbReference type="EMBL" id="NTS66348.1"/>
    </source>
</evidence>
<dbReference type="RefSeq" id="WP_174194967.1">
    <property type="nucleotide sequence ID" value="NZ_JABULH010000006.1"/>
</dbReference>
<proteinExistence type="predicted"/>
<accession>A0ABX2JI92</accession>
<evidence type="ECO:0000313" key="2">
    <source>
        <dbReference type="Proteomes" id="UP000621447"/>
    </source>
</evidence>
<organism evidence="1 2">
    <name type="scientific">Sphingomonas hominis</name>
    <dbReference type="NCBI Taxonomy" id="2741495"/>
    <lineage>
        <taxon>Bacteria</taxon>
        <taxon>Pseudomonadati</taxon>
        <taxon>Pseudomonadota</taxon>
        <taxon>Alphaproteobacteria</taxon>
        <taxon>Sphingomonadales</taxon>
        <taxon>Sphingomonadaceae</taxon>
        <taxon>Sphingomonas</taxon>
    </lineage>
</organism>
<reference evidence="1 2" key="1">
    <citation type="submission" date="2020-06" db="EMBL/GenBank/DDBJ databases">
        <title>Sphingomonas hominis sp. nov., a member of the Sphingomonas, isolated from the hair of a 22-year-old girl.</title>
        <authorList>
            <person name="Zhang D.-F."/>
            <person name="Cui X.-W."/>
        </authorList>
    </citation>
    <scope>NUCLEOTIDE SEQUENCE [LARGE SCALE GENOMIC DNA]</scope>
    <source>
        <strain evidence="1 2">HHU CXW</strain>
    </source>
</reference>
<protein>
    <submittedName>
        <fullName evidence="1">Uncharacterized protein</fullName>
    </submittedName>
</protein>
<sequence>MFLEKFSRFVRRYHLVFRPAHKAAPTLPLFADDGEYSVLDALEKKRAAGTALITMRNKDVIELIKVQHFPEREVLALLFHRGSPDAADPIYRKRGDGGLTVRQAEKEDGEEQSVSAHLVISTRAIEEGRYDANLEEIPGINMSYVQQIIAQTLNDYLYDYEVGKRKIKTVQTRTIVKAEGIKSETIGNALKQGKIDFITFIKPAPAKYVDADGLWEPMNDVMRLKVKGKIEADDWQDKVTALVAEARADGWQDFNIEIDLGNKRSKTIALEREQEAKEILFVKSDEILLKNELSPCSVELQDEVIDRCIDLMRPEAIQ</sequence>
<name>A0ABX2JI92_9SPHN</name>
<gene>
    <name evidence="1" type="ORF">HRV97_14410</name>
</gene>